<sequence>MITAGLLAGAGVRFVEALRFPAEDDSPDAKVHVREVRAYLREVLDGAGVDLDDVDLMASEIVTNAVLHTASGRPGGRVWAAVIATDEVIRVEITDQGGTAGEPRIPAYSVLGGRGLLIVQELSARWDWARNGEGFTTVWFEVPRTGGAGEWPR</sequence>
<organism evidence="3 4">
    <name type="scientific">Thermomonospora echinospora</name>
    <dbReference type="NCBI Taxonomy" id="1992"/>
    <lineage>
        <taxon>Bacteria</taxon>
        <taxon>Bacillati</taxon>
        <taxon>Actinomycetota</taxon>
        <taxon>Actinomycetes</taxon>
        <taxon>Streptosporangiales</taxon>
        <taxon>Thermomonosporaceae</taxon>
        <taxon>Thermomonospora</taxon>
    </lineage>
</organism>
<dbReference type="GO" id="GO:0004674">
    <property type="term" value="F:protein serine/threonine kinase activity"/>
    <property type="evidence" value="ECO:0007669"/>
    <property type="project" value="UniProtKB-KW"/>
</dbReference>
<evidence type="ECO:0000313" key="3">
    <source>
        <dbReference type="EMBL" id="SEG93139.1"/>
    </source>
</evidence>
<proteinExistence type="predicted"/>
<dbReference type="InterPro" id="IPR036890">
    <property type="entry name" value="HATPase_C_sf"/>
</dbReference>
<dbReference type="InterPro" id="IPR050267">
    <property type="entry name" value="Anti-sigma-factor_SerPK"/>
</dbReference>
<protein>
    <submittedName>
        <fullName evidence="3">Anti-sigma regulatory factor (Ser/Thr protein kinase)</fullName>
    </submittedName>
</protein>
<dbReference type="Proteomes" id="UP000236723">
    <property type="component" value="Unassembled WGS sequence"/>
</dbReference>
<keyword evidence="3" id="KW-0418">Kinase</keyword>
<keyword evidence="1" id="KW-0723">Serine/threonine-protein kinase</keyword>
<evidence type="ECO:0000259" key="2">
    <source>
        <dbReference type="Pfam" id="PF13581"/>
    </source>
</evidence>
<dbReference type="CDD" id="cd16936">
    <property type="entry name" value="HATPase_RsbW-like"/>
    <property type="match status" value="1"/>
</dbReference>
<reference evidence="4" key="1">
    <citation type="submission" date="2016-10" db="EMBL/GenBank/DDBJ databases">
        <authorList>
            <person name="Varghese N."/>
            <person name="Submissions S."/>
        </authorList>
    </citation>
    <scope>NUCLEOTIDE SEQUENCE [LARGE SCALE GENOMIC DNA]</scope>
    <source>
        <strain evidence="4">DSM 43163</strain>
    </source>
</reference>
<dbReference type="AlphaFoldDB" id="A0A1H6E7L6"/>
<dbReference type="Pfam" id="PF13581">
    <property type="entry name" value="HATPase_c_2"/>
    <property type="match status" value="1"/>
</dbReference>
<dbReference type="PANTHER" id="PTHR35526">
    <property type="entry name" value="ANTI-SIGMA-F FACTOR RSBW-RELATED"/>
    <property type="match status" value="1"/>
</dbReference>
<dbReference type="OrthoDB" id="3534568at2"/>
<keyword evidence="4" id="KW-1185">Reference proteome</keyword>
<dbReference type="RefSeq" id="WP_103944579.1">
    <property type="nucleotide sequence ID" value="NZ_FNVO01000037.1"/>
</dbReference>
<name>A0A1H6E7L6_9ACTN</name>
<evidence type="ECO:0000313" key="4">
    <source>
        <dbReference type="Proteomes" id="UP000236723"/>
    </source>
</evidence>
<dbReference type="EMBL" id="FNVO01000037">
    <property type="protein sequence ID" value="SEG93139.1"/>
    <property type="molecule type" value="Genomic_DNA"/>
</dbReference>
<dbReference type="PANTHER" id="PTHR35526:SF3">
    <property type="entry name" value="ANTI-SIGMA-F FACTOR RSBW"/>
    <property type="match status" value="1"/>
</dbReference>
<dbReference type="Gene3D" id="3.30.565.10">
    <property type="entry name" value="Histidine kinase-like ATPase, C-terminal domain"/>
    <property type="match status" value="1"/>
</dbReference>
<evidence type="ECO:0000256" key="1">
    <source>
        <dbReference type="ARBA" id="ARBA00022527"/>
    </source>
</evidence>
<keyword evidence="3" id="KW-0808">Transferase</keyword>
<gene>
    <name evidence="3" type="ORF">SAMN04489712_13724</name>
</gene>
<dbReference type="SUPFAM" id="SSF55874">
    <property type="entry name" value="ATPase domain of HSP90 chaperone/DNA topoisomerase II/histidine kinase"/>
    <property type="match status" value="1"/>
</dbReference>
<feature type="domain" description="Histidine kinase/HSP90-like ATPase" evidence="2">
    <location>
        <begin position="30"/>
        <end position="139"/>
    </location>
</feature>
<accession>A0A1H6E7L6</accession>
<dbReference type="InterPro" id="IPR003594">
    <property type="entry name" value="HATPase_dom"/>
</dbReference>